<comment type="caution">
    <text evidence="1">The sequence shown here is derived from an EMBL/GenBank/DDBJ whole genome shotgun (WGS) entry which is preliminary data.</text>
</comment>
<accession>A0AAN7U3K0</accession>
<proteinExistence type="predicted"/>
<organism evidence="1 2">
    <name type="scientific">Xylaria bambusicola</name>
    <dbReference type="NCBI Taxonomy" id="326684"/>
    <lineage>
        <taxon>Eukaryota</taxon>
        <taxon>Fungi</taxon>
        <taxon>Dikarya</taxon>
        <taxon>Ascomycota</taxon>
        <taxon>Pezizomycotina</taxon>
        <taxon>Sordariomycetes</taxon>
        <taxon>Xylariomycetidae</taxon>
        <taxon>Xylariales</taxon>
        <taxon>Xylariaceae</taxon>
        <taxon>Xylaria</taxon>
    </lineage>
</organism>
<protein>
    <submittedName>
        <fullName evidence="1">Uncharacterized protein</fullName>
    </submittedName>
</protein>
<dbReference type="Proteomes" id="UP001305414">
    <property type="component" value="Unassembled WGS sequence"/>
</dbReference>
<keyword evidence="2" id="KW-1185">Reference proteome</keyword>
<evidence type="ECO:0000313" key="1">
    <source>
        <dbReference type="EMBL" id="KAK5624565.1"/>
    </source>
</evidence>
<dbReference type="AlphaFoldDB" id="A0AAN7U3K0"/>
<dbReference type="EMBL" id="JAWHQM010000001">
    <property type="protein sequence ID" value="KAK5624565.1"/>
    <property type="molecule type" value="Genomic_DNA"/>
</dbReference>
<reference evidence="1 2" key="1">
    <citation type="submission" date="2023-10" db="EMBL/GenBank/DDBJ databases">
        <title>Draft genome sequence of Xylaria bambusicola isolate GMP-LS, the root and basal stem rot pathogen of sugarcane in Indonesia.</title>
        <authorList>
            <person name="Selvaraj P."/>
            <person name="Muralishankar V."/>
            <person name="Muruganantham S."/>
            <person name="Sp S."/>
            <person name="Haryani S."/>
            <person name="Lau K.J.X."/>
            <person name="Naqvi N.I."/>
        </authorList>
    </citation>
    <scope>NUCLEOTIDE SEQUENCE [LARGE SCALE GENOMIC DNA]</scope>
    <source>
        <strain evidence="1">GMP-LS</strain>
    </source>
</reference>
<name>A0AAN7U3K0_9PEZI</name>
<sequence>MNESSLATRSWLVKIRGWTAAYFTEAIFGKARATKQREDEAVGRCAGHDLGLKQTAFLSTLQKEDQQGEKQRKANGEEV</sequence>
<gene>
    <name evidence="1" type="ORF">RRF57_000281</name>
</gene>
<evidence type="ECO:0000313" key="2">
    <source>
        <dbReference type="Proteomes" id="UP001305414"/>
    </source>
</evidence>